<feature type="domain" description="AAA+ ATPase" evidence="1">
    <location>
        <begin position="34"/>
        <end position="189"/>
    </location>
</feature>
<name>A0A1J5RM96_9ZZZZ</name>
<comment type="caution">
    <text evidence="2">The sequence shown here is derived from an EMBL/GenBank/DDBJ whole genome shotgun (WGS) entry which is preliminary data.</text>
</comment>
<accession>A0A1J5RM96</accession>
<dbReference type="Gene3D" id="3.40.50.300">
    <property type="entry name" value="P-loop containing nucleotide triphosphate hydrolases"/>
    <property type="match status" value="1"/>
</dbReference>
<proteinExistence type="predicted"/>
<evidence type="ECO:0000313" key="2">
    <source>
        <dbReference type="EMBL" id="OIQ93095.1"/>
    </source>
</evidence>
<dbReference type="SUPFAM" id="SSF52540">
    <property type="entry name" value="P-loop containing nucleoside triphosphate hydrolases"/>
    <property type="match status" value="1"/>
</dbReference>
<protein>
    <submittedName>
        <fullName evidence="2">Bacterial TniB protein</fullName>
    </submittedName>
</protein>
<gene>
    <name evidence="2" type="ORF">GALL_249950</name>
</gene>
<dbReference type="InterPro" id="IPR027417">
    <property type="entry name" value="P-loop_NTPase"/>
</dbReference>
<dbReference type="AlphaFoldDB" id="A0A1J5RM96"/>
<dbReference type="EMBL" id="MLJW01000215">
    <property type="protein sequence ID" value="OIQ93095.1"/>
    <property type="molecule type" value="Genomic_DNA"/>
</dbReference>
<dbReference type="Pfam" id="PF05621">
    <property type="entry name" value="TniB"/>
    <property type="match status" value="1"/>
</dbReference>
<reference evidence="2" key="1">
    <citation type="submission" date="2016-10" db="EMBL/GenBank/DDBJ databases">
        <title>Sequence of Gallionella enrichment culture.</title>
        <authorList>
            <person name="Poehlein A."/>
            <person name="Muehling M."/>
            <person name="Daniel R."/>
        </authorList>
    </citation>
    <scope>NUCLEOTIDE SEQUENCE</scope>
</reference>
<dbReference type="SMART" id="SM00382">
    <property type="entry name" value="AAA"/>
    <property type="match status" value="1"/>
</dbReference>
<dbReference type="PANTHER" id="PTHR35894:SF1">
    <property type="entry name" value="PHOSPHORIBULOKINASE _ URIDINE KINASE FAMILY"/>
    <property type="match status" value="1"/>
</dbReference>
<dbReference type="InterPro" id="IPR003593">
    <property type="entry name" value="AAA+_ATPase"/>
</dbReference>
<dbReference type="PANTHER" id="PTHR35894">
    <property type="entry name" value="GENERAL SECRETION PATHWAY PROTEIN A-RELATED"/>
    <property type="match status" value="1"/>
</dbReference>
<organism evidence="2">
    <name type="scientific">mine drainage metagenome</name>
    <dbReference type="NCBI Taxonomy" id="410659"/>
    <lineage>
        <taxon>unclassified sequences</taxon>
        <taxon>metagenomes</taxon>
        <taxon>ecological metagenomes</taxon>
    </lineage>
</organism>
<dbReference type="InterPro" id="IPR052026">
    <property type="entry name" value="ExeA_AAA_ATPase_DNA-bind"/>
</dbReference>
<evidence type="ECO:0000259" key="1">
    <source>
        <dbReference type="SMART" id="SM00382"/>
    </source>
</evidence>
<dbReference type="InterPro" id="IPR008868">
    <property type="entry name" value="TniB"/>
</dbReference>
<sequence>MTYTVRNDVVVHKYFKTAVSKLERVHQRSKANGFAEGLFLTGPSGTGKTTLINYYVEKHHGVEEADRTTVPILVVETPSAPTAKNLAETIQIALTGDIAKGTTEFQTNRIYTLLKELRVELLIIDEIQHFVDRKRIAETARVTDWLKSFINKAQIPVVLIGLPRSLQMLELNEQLRRRFSARCFIRPFGFNDSIQQRGFRAVLKVLEAGLPYKCEASMFGFPMARRFHYASNGLFDYMAKIIDGAVEITEGNESDVITLAAFEQAFLDTVWNDAPSELNPFSRTFIYRRLDKFGEPFYCPDVDGQKAAA</sequence>